<accession>A0A845HHW3</accession>
<dbReference type="EMBL" id="WWCV01000015">
    <property type="protein sequence ID" value="MYN17165.1"/>
    <property type="molecule type" value="Genomic_DNA"/>
</dbReference>
<evidence type="ECO:0000313" key="2">
    <source>
        <dbReference type="EMBL" id="MYN17165.1"/>
    </source>
</evidence>
<comment type="caution">
    <text evidence="2">The sequence shown here is derived from an EMBL/GenBank/DDBJ whole genome shotgun (WGS) entry which is preliminary data.</text>
</comment>
<dbReference type="AlphaFoldDB" id="A0A845HHW3"/>
<organism evidence="2 3">
    <name type="scientific">Duganella vulcania</name>
    <dbReference type="NCBI Taxonomy" id="2692166"/>
    <lineage>
        <taxon>Bacteria</taxon>
        <taxon>Pseudomonadati</taxon>
        <taxon>Pseudomonadota</taxon>
        <taxon>Betaproteobacteria</taxon>
        <taxon>Burkholderiales</taxon>
        <taxon>Oxalobacteraceae</taxon>
        <taxon>Telluria group</taxon>
        <taxon>Duganella</taxon>
    </lineage>
</organism>
<proteinExistence type="predicted"/>
<feature type="transmembrane region" description="Helical" evidence="1">
    <location>
        <begin position="118"/>
        <end position="138"/>
    </location>
</feature>
<feature type="transmembrane region" description="Helical" evidence="1">
    <location>
        <begin position="42"/>
        <end position="65"/>
    </location>
</feature>
<keyword evidence="3" id="KW-1185">Reference proteome</keyword>
<gene>
    <name evidence="2" type="ORF">GTP81_10415</name>
</gene>
<name>A0A845HHW3_9BURK</name>
<dbReference type="Proteomes" id="UP000484875">
    <property type="component" value="Unassembled WGS sequence"/>
</dbReference>
<keyword evidence="1" id="KW-1133">Transmembrane helix</keyword>
<reference evidence="2 3" key="1">
    <citation type="submission" date="2019-12" db="EMBL/GenBank/DDBJ databases">
        <title>Novel species isolated from a subtropical stream in China.</title>
        <authorList>
            <person name="Lu H."/>
        </authorList>
    </citation>
    <scope>NUCLEOTIDE SEQUENCE [LARGE SCALE GENOMIC DNA]</scope>
    <source>
        <strain evidence="2 3">FT107W</strain>
    </source>
</reference>
<evidence type="ECO:0000313" key="3">
    <source>
        <dbReference type="Proteomes" id="UP000484875"/>
    </source>
</evidence>
<evidence type="ECO:0000256" key="1">
    <source>
        <dbReference type="SAM" id="Phobius"/>
    </source>
</evidence>
<feature type="transmembrane region" description="Helical" evidence="1">
    <location>
        <begin position="77"/>
        <end position="97"/>
    </location>
</feature>
<sequence>MAFFKNSKGINYFSCFYLCDELNAVSGIFYELPEKTARRLFVIYRIISVAVVVMFFVEILLPIALRGVGGEEREIGMVAFLVVDSLIILPPALLIIAKKKVAVRREYFTLNRLESIRVYICVCFVPLNYTLIMIWIALVDTASSLLPFAVAMSAAAISGGLFRLRQIARMET</sequence>
<keyword evidence="1" id="KW-0472">Membrane</keyword>
<feature type="transmembrane region" description="Helical" evidence="1">
    <location>
        <begin position="144"/>
        <end position="164"/>
    </location>
</feature>
<protein>
    <submittedName>
        <fullName evidence="2">Uncharacterized protein</fullName>
    </submittedName>
</protein>
<dbReference type="RefSeq" id="WP_161089815.1">
    <property type="nucleotide sequence ID" value="NZ_WWCV01000015.1"/>
</dbReference>
<keyword evidence="1" id="KW-0812">Transmembrane</keyword>